<dbReference type="KEGG" id="cfus:CYFUS_001740"/>
<dbReference type="InterPro" id="IPR047951">
    <property type="entry name" value="Transpos_ISL3"/>
</dbReference>
<dbReference type="Proteomes" id="UP000217257">
    <property type="component" value="Chromosome"/>
</dbReference>
<gene>
    <name evidence="4" type="ORF">CYFUS_001740</name>
    <name evidence="5" type="ORF">CYFUS_007225</name>
</gene>
<dbReference type="EMBL" id="CP022098">
    <property type="protein sequence ID" value="ATB36326.1"/>
    <property type="molecule type" value="Genomic_DNA"/>
</dbReference>
<dbReference type="Pfam" id="PF01610">
    <property type="entry name" value="DDE_Tnp_ISL3"/>
    <property type="match status" value="1"/>
</dbReference>
<evidence type="ECO:0000313" key="5">
    <source>
        <dbReference type="EMBL" id="ATB41755.1"/>
    </source>
</evidence>
<accession>A0A250IZI2</accession>
<dbReference type="NCBIfam" id="NF033550">
    <property type="entry name" value="transpos_ISL3"/>
    <property type="match status" value="1"/>
</dbReference>
<dbReference type="KEGG" id="cfus:CYFUS_007225"/>
<dbReference type="PANTHER" id="PTHR33498:SF1">
    <property type="entry name" value="TRANSPOSASE FOR INSERTION SEQUENCE ELEMENT IS1557"/>
    <property type="match status" value="1"/>
</dbReference>
<evidence type="ECO:0000259" key="2">
    <source>
        <dbReference type="Pfam" id="PF13542"/>
    </source>
</evidence>
<dbReference type="Pfam" id="PF14690">
    <property type="entry name" value="Zn_ribbon_ISL3"/>
    <property type="match status" value="1"/>
</dbReference>
<evidence type="ECO:0000313" key="4">
    <source>
        <dbReference type="EMBL" id="ATB36326.1"/>
    </source>
</evidence>
<sequence length="411" mass="46593">MAGPRLREVLGRVLRIQGLSVQGARLEAKGVVVEVRPRQRKPRCGVCGRPAPGYDASPGRLWRHLALGQTIFWLHYAPRRVHCREHGVRVERVAWAAHDSSFTRAFEELVAWQAQRLDKSSICRLLGINWRTVGTIIERIVEERLSPGRLEGLQIIGVDELGWKAGHKYVSLVVDHLRSRVVWVGEGKNEETLDAFFDELGEERTKELTHATMDLSAAFSKAVGNRAPHVRKVFDRFHVQKLANEALDTVRRQEVREQAGSQEGKALKQSRWALLKNPWNLTVRQGEKLSELKKTNQTLYRAYLLKESLARGMDYVQPKRASEHLDKWCQWASHSRLAPFAKLAKTVQRHKDGILAYVETGLSNGVVEGINNKIRALSRRAYGFRNPKAFRAMILLCCGGMEFTPPLPVAA</sequence>
<evidence type="ECO:0000259" key="3">
    <source>
        <dbReference type="Pfam" id="PF14690"/>
    </source>
</evidence>
<evidence type="ECO:0000313" key="6">
    <source>
        <dbReference type="Proteomes" id="UP000217257"/>
    </source>
</evidence>
<dbReference type="PANTHER" id="PTHR33498">
    <property type="entry name" value="TRANSPOSASE FOR INSERTION SEQUENCE ELEMENT IS1557"/>
    <property type="match status" value="1"/>
</dbReference>
<dbReference type="RefSeq" id="WP_095984812.1">
    <property type="nucleotide sequence ID" value="NZ_CP022098.1"/>
</dbReference>
<name>A0A250IZI2_9BACT</name>
<feature type="domain" description="Transposase IS204/IS1001/IS1096/IS1165 zinc-finger" evidence="3">
    <location>
        <begin position="41"/>
        <end position="86"/>
    </location>
</feature>
<dbReference type="EMBL" id="CP022098">
    <property type="protein sequence ID" value="ATB41755.1"/>
    <property type="molecule type" value="Genomic_DNA"/>
</dbReference>
<proteinExistence type="predicted"/>
<evidence type="ECO:0008006" key="7">
    <source>
        <dbReference type="Google" id="ProtNLM"/>
    </source>
</evidence>
<reference evidence="4 6" key="1">
    <citation type="submission" date="2017-06" db="EMBL/GenBank/DDBJ databases">
        <title>Sequencing and comparative analysis of myxobacterial genomes.</title>
        <authorList>
            <person name="Rupp O."/>
            <person name="Goesmann A."/>
            <person name="Sogaard-Andersen L."/>
        </authorList>
    </citation>
    <scope>NUCLEOTIDE SEQUENCE [LARGE SCALE GENOMIC DNA]</scope>
    <source>
        <strain evidence="4 6">DSM 52655</strain>
    </source>
</reference>
<dbReference type="AlphaFoldDB" id="A0A250IZI2"/>
<protein>
    <recommendedName>
        <fullName evidence="7">Transposase</fullName>
    </recommendedName>
</protein>
<dbReference type="InterPro" id="IPR029261">
    <property type="entry name" value="Transposase_Znf"/>
</dbReference>
<feature type="domain" description="Transposase IS204/IS1001/IS1096/IS1165 DDE" evidence="1">
    <location>
        <begin position="156"/>
        <end position="394"/>
    </location>
</feature>
<evidence type="ECO:0000259" key="1">
    <source>
        <dbReference type="Pfam" id="PF01610"/>
    </source>
</evidence>
<feature type="domain" description="Transposase IS204/IS1001/IS1096/IS1165 helix-turn-helix" evidence="2">
    <location>
        <begin position="91"/>
        <end position="141"/>
    </location>
</feature>
<organism evidence="4 6">
    <name type="scientific">Cystobacter fuscus</name>
    <dbReference type="NCBI Taxonomy" id="43"/>
    <lineage>
        <taxon>Bacteria</taxon>
        <taxon>Pseudomonadati</taxon>
        <taxon>Myxococcota</taxon>
        <taxon>Myxococcia</taxon>
        <taxon>Myxococcales</taxon>
        <taxon>Cystobacterineae</taxon>
        <taxon>Archangiaceae</taxon>
        <taxon>Cystobacter</taxon>
    </lineage>
</organism>
<dbReference type="Pfam" id="PF13542">
    <property type="entry name" value="HTH_Tnp_ISL3"/>
    <property type="match status" value="1"/>
</dbReference>
<dbReference type="InterPro" id="IPR032877">
    <property type="entry name" value="Transposase_HTH"/>
</dbReference>
<dbReference type="InterPro" id="IPR002560">
    <property type="entry name" value="Transposase_DDE"/>
</dbReference>